<gene>
    <name evidence="2" type="ORF">AVDCRST_MAG41-1663</name>
</gene>
<evidence type="ECO:0000256" key="1">
    <source>
        <dbReference type="SAM" id="MobiDB-lite"/>
    </source>
</evidence>
<organism evidence="2">
    <name type="scientific">uncultured Mycobacteriales bacterium</name>
    <dbReference type="NCBI Taxonomy" id="581187"/>
    <lineage>
        <taxon>Bacteria</taxon>
        <taxon>Bacillati</taxon>
        <taxon>Actinomycetota</taxon>
        <taxon>Actinomycetes</taxon>
        <taxon>Mycobacteriales</taxon>
        <taxon>environmental samples</taxon>
    </lineage>
</organism>
<accession>A0A6J4I8E4</accession>
<protein>
    <submittedName>
        <fullName evidence="2">ABC transporter, permease protein 2 (Cluster 1, maltose/g3p/polyamine/iron)</fullName>
    </submittedName>
</protein>
<feature type="compositionally biased region" description="Low complexity" evidence="1">
    <location>
        <begin position="123"/>
        <end position="149"/>
    </location>
</feature>
<name>A0A6J4I8E4_9ACTN</name>
<evidence type="ECO:0000313" key="2">
    <source>
        <dbReference type="EMBL" id="CAA9245354.1"/>
    </source>
</evidence>
<feature type="region of interest" description="Disordered" evidence="1">
    <location>
        <begin position="68"/>
        <end position="99"/>
    </location>
</feature>
<feature type="non-terminal residue" evidence="2">
    <location>
        <position position="286"/>
    </location>
</feature>
<feature type="region of interest" description="Disordered" evidence="1">
    <location>
        <begin position="123"/>
        <end position="157"/>
    </location>
</feature>
<reference evidence="2" key="1">
    <citation type="submission" date="2020-02" db="EMBL/GenBank/DDBJ databases">
        <authorList>
            <person name="Meier V. D."/>
        </authorList>
    </citation>
    <scope>NUCLEOTIDE SEQUENCE</scope>
    <source>
        <strain evidence="2">AVDCRST_MAG41</strain>
    </source>
</reference>
<feature type="non-terminal residue" evidence="2">
    <location>
        <position position="1"/>
    </location>
</feature>
<proteinExistence type="predicted"/>
<sequence>GRPDVLPALAAGARLPGAGGVRAVLPGAVPDPAGHLVQDRRRRGEQLAVAGPEPGDVRRVGTDLRLHRRRRAAVRPVADQQRHRGHLHHPGPGGPGQPLRVRAGPAAVPRPAGRVLVRAGRAGRARGGAADPAVPGAEGADAVQLVPGDDPADRGRRRRHLHHAAVLPADPAVDGGGGPDRRRRGVPDVLERHPAAGPARAHHADDPELPGVLERVPDVPGGHLGPAVQHPDHRAGEVLQRPARVRDAVPGHAGGGAAVHDPGGDRVLHLPAALHRRPAVLGGQGL</sequence>
<dbReference type="EMBL" id="CADCTP010000152">
    <property type="protein sequence ID" value="CAA9245354.1"/>
    <property type="molecule type" value="Genomic_DNA"/>
</dbReference>
<dbReference type="AlphaFoldDB" id="A0A6J4I8E4"/>